<keyword evidence="3" id="KW-0238">DNA-binding</keyword>
<dbReference type="OrthoDB" id="659223at2"/>
<sequence length="221" mass="25268">MFGKVMIAEDHESSNFSVQKVLQDLNISSVEYFYYCDDAFSNFKKSLNNEKPFDLLITDLNFEEDHRKQMIKDGKELIKSCRSIDPGLKVIVFSAEHKIGIIDMLFQQLKINAFVRKARSDSKELKKAVEHVYNGDKYISHDLKLPVKAMNTLEFSNFDIILLKLLSEGILQKNIPPVLQTKNISPNSLSSIEKKINGMKILLKVTNNEQLIAKCKDLGII</sequence>
<dbReference type="Proteomes" id="UP000184498">
    <property type="component" value="Unassembled WGS sequence"/>
</dbReference>
<evidence type="ECO:0000256" key="1">
    <source>
        <dbReference type="PROSITE-ProRule" id="PRU00169"/>
    </source>
</evidence>
<evidence type="ECO:0000313" key="4">
    <source>
        <dbReference type="Proteomes" id="UP000184498"/>
    </source>
</evidence>
<protein>
    <submittedName>
        <fullName evidence="3">DNA-binding response regulator, NarL/FixJ family, contains REC and HTH domains</fullName>
    </submittedName>
</protein>
<dbReference type="STRING" id="216903.SAMN05444371_1421"/>
<reference evidence="4" key="1">
    <citation type="submission" date="2016-11" db="EMBL/GenBank/DDBJ databases">
        <authorList>
            <person name="Varghese N."/>
            <person name="Submissions S."/>
        </authorList>
    </citation>
    <scope>NUCLEOTIDE SEQUENCE [LARGE SCALE GENOMIC DNA]</scope>
    <source>
        <strain evidence="4">DSM 18016</strain>
    </source>
</reference>
<name>A0A1M6PZ78_9FLAO</name>
<dbReference type="Pfam" id="PF00072">
    <property type="entry name" value="Response_reg"/>
    <property type="match status" value="1"/>
</dbReference>
<gene>
    <name evidence="3" type="ORF">SAMN05444371_1421</name>
</gene>
<dbReference type="AlphaFoldDB" id="A0A1M6PZ78"/>
<dbReference type="SUPFAM" id="SSF52172">
    <property type="entry name" value="CheY-like"/>
    <property type="match status" value="1"/>
</dbReference>
<dbReference type="Gene3D" id="3.40.50.2300">
    <property type="match status" value="1"/>
</dbReference>
<feature type="modified residue" description="4-aspartylphosphate" evidence="1">
    <location>
        <position position="59"/>
    </location>
</feature>
<dbReference type="EMBL" id="FRAM01000001">
    <property type="protein sequence ID" value="SHK13295.1"/>
    <property type="molecule type" value="Genomic_DNA"/>
</dbReference>
<accession>A0A1M6PZ78</accession>
<evidence type="ECO:0000259" key="2">
    <source>
        <dbReference type="PROSITE" id="PS50110"/>
    </source>
</evidence>
<keyword evidence="4" id="KW-1185">Reference proteome</keyword>
<dbReference type="GO" id="GO:0000160">
    <property type="term" value="P:phosphorelay signal transduction system"/>
    <property type="evidence" value="ECO:0007669"/>
    <property type="project" value="InterPro"/>
</dbReference>
<dbReference type="InterPro" id="IPR001789">
    <property type="entry name" value="Sig_transdc_resp-reg_receiver"/>
</dbReference>
<dbReference type="PROSITE" id="PS50110">
    <property type="entry name" value="RESPONSE_REGULATORY"/>
    <property type="match status" value="1"/>
</dbReference>
<dbReference type="RefSeq" id="WP_072997046.1">
    <property type="nucleotide sequence ID" value="NZ_FRAM01000001.1"/>
</dbReference>
<keyword evidence="1" id="KW-0597">Phosphoprotein</keyword>
<dbReference type="InterPro" id="IPR011006">
    <property type="entry name" value="CheY-like_superfamily"/>
</dbReference>
<proteinExistence type="predicted"/>
<evidence type="ECO:0000313" key="3">
    <source>
        <dbReference type="EMBL" id="SHK13295.1"/>
    </source>
</evidence>
<organism evidence="3 4">
    <name type="scientific">Epilithonimonas mollis</name>
    <dbReference type="NCBI Taxonomy" id="216903"/>
    <lineage>
        <taxon>Bacteria</taxon>
        <taxon>Pseudomonadati</taxon>
        <taxon>Bacteroidota</taxon>
        <taxon>Flavobacteriia</taxon>
        <taxon>Flavobacteriales</taxon>
        <taxon>Weeksellaceae</taxon>
        <taxon>Chryseobacterium group</taxon>
        <taxon>Epilithonimonas</taxon>
    </lineage>
</organism>
<feature type="domain" description="Response regulatory" evidence="2">
    <location>
        <begin position="4"/>
        <end position="132"/>
    </location>
</feature>
<dbReference type="GO" id="GO:0003677">
    <property type="term" value="F:DNA binding"/>
    <property type="evidence" value="ECO:0007669"/>
    <property type="project" value="UniProtKB-KW"/>
</dbReference>